<dbReference type="Pfam" id="PF18202">
    <property type="entry name" value="TQ"/>
    <property type="match status" value="1"/>
</dbReference>
<dbReference type="Proteomes" id="UP000016637">
    <property type="component" value="Unassembled WGS sequence"/>
</dbReference>
<dbReference type="Gene3D" id="2.60.40.3930">
    <property type="match status" value="1"/>
</dbReference>
<dbReference type="Pfam" id="PF17802">
    <property type="entry name" value="SpaA"/>
    <property type="match status" value="2"/>
</dbReference>
<organism evidence="4 5">
    <name type="scientific">Gemella bergeri ATCC 700627</name>
    <dbReference type="NCBI Taxonomy" id="1321820"/>
    <lineage>
        <taxon>Bacteria</taxon>
        <taxon>Bacillati</taxon>
        <taxon>Bacillota</taxon>
        <taxon>Bacilli</taxon>
        <taxon>Bacillales</taxon>
        <taxon>Gemellaceae</taxon>
        <taxon>Gemella</taxon>
    </lineage>
</organism>
<dbReference type="HOGENOM" id="CLU_978276_0_0_9"/>
<comment type="caution">
    <text evidence="4">The sequence shown here is derived from an EMBL/GenBank/DDBJ whole genome shotgun (WGS) entry which is preliminary data.</text>
</comment>
<feature type="region of interest" description="Disordered" evidence="1">
    <location>
        <begin position="19"/>
        <end position="39"/>
    </location>
</feature>
<name>U2QIY1_9BACL</name>
<gene>
    <name evidence="4" type="ORF">HMPREF1983_01362</name>
</gene>
<evidence type="ECO:0000313" key="5">
    <source>
        <dbReference type="Proteomes" id="UP000016637"/>
    </source>
</evidence>
<evidence type="ECO:0000256" key="1">
    <source>
        <dbReference type="SAM" id="MobiDB-lite"/>
    </source>
</evidence>
<dbReference type="Gene3D" id="2.60.40.10">
    <property type="entry name" value="Immunoglobulins"/>
    <property type="match status" value="2"/>
</dbReference>
<dbReference type="RefSeq" id="WP_021752901.1">
    <property type="nucleotide sequence ID" value="NZ_KI271828.1"/>
</dbReference>
<evidence type="ECO:0000259" key="3">
    <source>
        <dbReference type="Pfam" id="PF18202"/>
    </source>
</evidence>
<keyword evidence="5" id="KW-1185">Reference proteome</keyword>
<dbReference type="EMBL" id="AWVP01000091">
    <property type="protein sequence ID" value="ERK56431.1"/>
    <property type="molecule type" value="Genomic_DNA"/>
</dbReference>
<dbReference type="AlphaFoldDB" id="U2QIY1"/>
<feature type="non-terminal residue" evidence="4">
    <location>
        <position position="1"/>
    </location>
</feature>
<proteinExistence type="predicted"/>
<protein>
    <submittedName>
        <fullName evidence="4">Cna protein B-type domain protein</fullName>
    </submittedName>
</protein>
<dbReference type="InterPro" id="IPR013783">
    <property type="entry name" value="Ig-like_fold"/>
</dbReference>
<feature type="region of interest" description="Disordered" evidence="1">
    <location>
        <begin position="258"/>
        <end position="285"/>
    </location>
</feature>
<feature type="non-terminal residue" evidence="4">
    <location>
        <position position="285"/>
    </location>
</feature>
<feature type="domain" description="SpaA-like prealbumin fold" evidence="2">
    <location>
        <begin position="166"/>
        <end position="244"/>
    </location>
</feature>
<dbReference type="InterPro" id="IPR041100">
    <property type="entry name" value="TQ"/>
</dbReference>
<sequence length="285" mass="31326">AGKSYVVYETATSKEDLMGTGKKQTVEHKDPNDKAQTMIIKPGTPEKGVEFSKVNLAGKEIDGAQIEIKQKVKQDDDTFKENVISTWISEKGTTQKLELREGEYIFHETAAPEGYKTVTDITFTVDKDSKVTVKDINGNTVKAEGNKLIVTDQDEPVVPPTPQPKEVQFSKVDIAGKELAGAKIQILKDGKVVDKWTSTNEVHKVKLSEGTYTFHEEAAPEGYLAVTDITFTVDKDGKVKVTNVNGNKVEAKGNKLIVTDKTKPVNPPQPPEPGQKEVQFSKVNL</sequence>
<dbReference type="InterPro" id="IPR041033">
    <property type="entry name" value="SpaA_PFL_dom_1"/>
</dbReference>
<feature type="compositionally biased region" description="Basic and acidic residues" evidence="1">
    <location>
        <begin position="24"/>
        <end position="33"/>
    </location>
</feature>
<dbReference type="eggNOG" id="COG4932">
    <property type="taxonomic scope" value="Bacteria"/>
</dbReference>
<evidence type="ECO:0000313" key="4">
    <source>
        <dbReference type="EMBL" id="ERK56431.1"/>
    </source>
</evidence>
<feature type="domain" description="T-Q ester bond containing" evidence="3">
    <location>
        <begin position="2"/>
        <end position="38"/>
    </location>
</feature>
<evidence type="ECO:0000259" key="2">
    <source>
        <dbReference type="Pfam" id="PF17802"/>
    </source>
</evidence>
<reference evidence="4 5" key="1">
    <citation type="submission" date="2013-08" db="EMBL/GenBank/DDBJ databases">
        <authorList>
            <person name="Weinstock G."/>
            <person name="Sodergren E."/>
            <person name="Wylie T."/>
            <person name="Fulton L."/>
            <person name="Fulton R."/>
            <person name="Fronick C."/>
            <person name="O'Laughlin M."/>
            <person name="Godfrey J."/>
            <person name="Miner T."/>
            <person name="Herter B."/>
            <person name="Appelbaum E."/>
            <person name="Cordes M."/>
            <person name="Lek S."/>
            <person name="Wollam A."/>
            <person name="Pepin K.H."/>
            <person name="Palsikar V.B."/>
            <person name="Mitreva M."/>
            <person name="Wilson R.K."/>
        </authorList>
    </citation>
    <scope>NUCLEOTIDE SEQUENCE [LARGE SCALE GENOMIC DNA]</scope>
    <source>
        <strain evidence="4 5">ATCC 700627</strain>
    </source>
</reference>
<accession>U2QIY1</accession>
<feature type="domain" description="SpaA-like prealbumin fold" evidence="2">
    <location>
        <begin position="49"/>
        <end position="134"/>
    </location>
</feature>